<dbReference type="Proteomes" id="UP000749010">
    <property type="component" value="Unassembled WGS sequence"/>
</dbReference>
<reference evidence="1 2" key="1">
    <citation type="submission" date="2019-03" db="EMBL/GenBank/DDBJ databases">
        <title>Metabolic reconstructions from genomes of highly enriched 'Candidatus Accumulibacter' and 'Candidatus Competibacter' bioreactor populations.</title>
        <authorList>
            <person name="Annavajhala M.K."/>
            <person name="Welles L."/>
            <person name="Abbas B."/>
            <person name="Sorokin D."/>
            <person name="Park H."/>
            <person name="Van Loosdrecht M."/>
            <person name="Chandran K."/>
        </authorList>
    </citation>
    <scope>NUCLEOTIDE SEQUENCE [LARGE SCALE GENOMIC DNA]</scope>
    <source>
        <strain evidence="1 2">SBR_S</strain>
    </source>
</reference>
<evidence type="ECO:0000313" key="2">
    <source>
        <dbReference type="Proteomes" id="UP000749010"/>
    </source>
</evidence>
<gene>
    <name evidence="1" type="ORF">E4Q23_18285</name>
</gene>
<name>A0ABX1U248_9PROT</name>
<dbReference type="EMBL" id="SPMY01000059">
    <property type="protein sequence ID" value="NMQ29543.1"/>
    <property type="molecule type" value="Genomic_DNA"/>
</dbReference>
<organism evidence="1 2">
    <name type="scientific">Candidatus Accumulibacter phosphatis</name>
    <dbReference type="NCBI Taxonomy" id="327160"/>
    <lineage>
        <taxon>Bacteria</taxon>
        <taxon>Pseudomonadati</taxon>
        <taxon>Pseudomonadota</taxon>
        <taxon>Betaproteobacteria</taxon>
        <taxon>Candidatus Accumulibacter</taxon>
    </lineage>
</organism>
<accession>A0ABX1U248</accession>
<comment type="caution">
    <text evidence="1">The sequence shown here is derived from an EMBL/GenBank/DDBJ whole genome shotgun (WGS) entry which is preliminary data.</text>
</comment>
<keyword evidence="2" id="KW-1185">Reference proteome</keyword>
<evidence type="ECO:0000313" key="1">
    <source>
        <dbReference type="EMBL" id="NMQ29543.1"/>
    </source>
</evidence>
<proteinExistence type="predicted"/>
<sequence length="155" mass="16910">MGSNRIDASFTSEQREKAKAALASLAESLPFLIDLGTDERMTMLKFGEKNRSFVVKALAIAEAQPEILPSSFPLGEFRSDVALVESLYPLRHAIETLSRQVDDTYFAAGSEAYAAALRVYQYAKVHNLVSGALEEAIGDLGQRFARKARPGTPDA</sequence>
<dbReference type="RefSeq" id="WP_169068002.1">
    <property type="nucleotide sequence ID" value="NZ_SPMY01000059.1"/>
</dbReference>
<protein>
    <submittedName>
        <fullName evidence="1">Uncharacterized protein</fullName>
    </submittedName>
</protein>